<dbReference type="InterPro" id="IPR001214">
    <property type="entry name" value="SET_dom"/>
</dbReference>
<keyword evidence="4" id="KW-1185">Reference proteome</keyword>
<dbReference type="InterPro" id="IPR011990">
    <property type="entry name" value="TPR-like_helical_dom_sf"/>
</dbReference>
<reference evidence="3 4" key="1">
    <citation type="submission" date="2024-01" db="EMBL/GenBank/DDBJ databases">
        <title>A draft genome for the cacao thread blight pathogen Marasmiellus scandens.</title>
        <authorList>
            <person name="Baruah I.K."/>
            <person name="Leung J."/>
            <person name="Bukari Y."/>
            <person name="Amoako-Attah I."/>
            <person name="Meinhardt L.W."/>
            <person name="Bailey B.A."/>
            <person name="Cohen S.P."/>
        </authorList>
    </citation>
    <scope>NUCLEOTIDE SEQUENCE [LARGE SCALE GENOMIC DNA]</scope>
    <source>
        <strain evidence="3 4">GH-19</strain>
    </source>
</reference>
<evidence type="ECO:0000313" key="4">
    <source>
        <dbReference type="Proteomes" id="UP001498398"/>
    </source>
</evidence>
<gene>
    <name evidence="3" type="ORF">VKT23_005915</name>
</gene>
<comment type="caution">
    <text evidence="3">The sequence shown here is derived from an EMBL/GenBank/DDBJ whole genome shotgun (WGS) entry which is preliminary data.</text>
</comment>
<feature type="region of interest" description="Disordered" evidence="1">
    <location>
        <begin position="1"/>
        <end position="31"/>
    </location>
</feature>
<dbReference type="Gene3D" id="2.170.270.10">
    <property type="entry name" value="SET domain"/>
    <property type="match status" value="1"/>
</dbReference>
<proteinExistence type="predicted"/>
<evidence type="ECO:0000313" key="3">
    <source>
        <dbReference type="EMBL" id="KAK7464709.1"/>
    </source>
</evidence>
<name>A0ABR1JNQ2_9AGAR</name>
<dbReference type="PANTHER" id="PTHR47332:SF4">
    <property type="entry name" value="SET DOMAIN-CONTAINING PROTEIN 5"/>
    <property type="match status" value="1"/>
</dbReference>
<dbReference type="SUPFAM" id="SSF82199">
    <property type="entry name" value="SET domain"/>
    <property type="match status" value="1"/>
</dbReference>
<dbReference type="PANTHER" id="PTHR47332">
    <property type="entry name" value="SET DOMAIN-CONTAINING PROTEIN 5"/>
    <property type="match status" value="1"/>
</dbReference>
<dbReference type="EMBL" id="JBANRG010000007">
    <property type="protein sequence ID" value="KAK7464709.1"/>
    <property type="molecule type" value="Genomic_DNA"/>
</dbReference>
<protein>
    <recommendedName>
        <fullName evidence="2">SET domain-containing protein</fullName>
    </recommendedName>
</protein>
<sequence>MPSKSSTKPSQKGKAPALKPKAKVQETSQNQSSRASTWSLKHFVSLATLAVSFLVYYYYNTSSGNGSRFGASSQSESDIHIQSVLDMERAIAERDASIFEVRDLPGKGKGMVAVRDIEQGELIIRERPLFVVPPQISVSPTALVAQNLARLAPSQRSAFFNLSYVNLPPHVNPDSGLDKDLNEVALAIFQTNAVSAGDGVGIFPRMARLNHGCSRAFNSVYSYREKEGELVVHALKGVKKDEELLTTYMNTKQPRARRRDYLSHQYGFECTCSVCSLPKLESQASDGRLSAMSNLYARFSTWNSGTISGVEAIDTVQRIWDLGNEEGYWSERGQLASDAAFVAAAHSDLTATEEWARLAVEWFGIELGSDSEQAQRMKSLAAHPMGHAVWGSRKVEKVGIPRR</sequence>
<feature type="compositionally biased region" description="Polar residues" evidence="1">
    <location>
        <begin position="1"/>
        <end position="10"/>
    </location>
</feature>
<dbReference type="PROSITE" id="PS50280">
    <property type="entry name" value="SET"/>
    <property type="match status" value="1"/>
</dbReference>
<organism evidence="3 4">
    <name type="scientific">Marasmiellus scandens</name>
    <dbReference type="NCBI Taxonomy" id="2682957"/>
    <lineage>
        <taxon>Eukaryota</taxon>
        <taxon>Fungi</taxon>
        <taxon>Dikarya</taxon>
        <taxon>Basidiomycota</taxon>
        <taxon>Agaricomycotina</taxon>
        <taxon>Agaricomycetes</taxon>
        <taxon>Agaricomycetidae</taxon>
        <taxon>Agaricales</taxon>
        <taxon>Marasmiineae</taxon>
        <taxon>Omphalotaceae</taxon>
        <taxon>Marasmiellus</taxon>
    </lineage>
</organism>
<dbReference type="InterPro" id="IPR053185">
    <property type="entry name" value="SET_domain_protein"/>
</dbReference>
<dbReference type="Proteomes" id="UP001498398">
    <property type="component" value="Unassembled WGS sequence"/>
</dbReference>
<evidence type="ECO:0000256" key="1">
    <source>
        <dbReference type="SAM" id="MobiDB-lite"/>
    </source>
</evidence>
<dbReference type="Gene3D" id="1.25.40.10">
    <property type="entry name" value="Tetratricopeptide repeat domain"/>
    <property type="match status" value="1"/>
</dbReference>
<dbReference type="Pfam" id="PF00856">
    <property type="entry name" value="SET"/>
    <property type="match status" value="1"/>
</dbReference>
<dbReference type="CDD" id="cd20071">
    <property type="entry name" value="SET_SMYD"/>
    <property type="match status" value="1"/>
</dbReference>
<evidence type="ECO:0000259" key="2">
    <source>
        <dbReference type="PROSITE" id="PS50280"/>
    </source>
</evidence>
<feature type="domain" description="SET" evidence="2">
    <location>
        <begin position="97"/>
        <end position="249"/>
    </location>
</feature>
<dbReference type="InterPro" id="IPR046341">
    <property type="entry name" value="SET_dom_sf"/>
</dbReference>
<accession>A0ABR1JNQ2</accession>